<dbReference type="PIRSF" id="PIRSF000106">
    <property type="entry name" value="ME"/>
    <property type="match status" value="1"/>
</dbReference>
<dbReference type="GO" id="GO:0051287">
    <property type="term" value="F:NAD binding"/>
    <property type="evidence" value="ECO:0007669"/>
    <property type="project" value="InterPro"/>
</dbReference>
<proteinExistence type="inferred from homology"/>
<evidence type="ECO:0000256" key="7">
    <source>
        <dbReference type="PIRSR" id="PIRSR000106-3"/>
    </source>
</evidence>
<dbReference type="GO" id="GO:0004473">
    <property type="term" value="F:malate dehydrogenase (decarboxylating) (NADP+) activity"/>
    <property type="evidence" value="ECO:0007669"/>
    <property type="project" value="UniProtKB-EC"/>
</dbReference>
<evidence type="ECO:0000256" key="4">
    <source>
        <dbReference type="ARBA" id="ARBA00023002"/>
    </source>
</evidence>
<dbReference type="InterPro" id="IPR046346">
    <property type="entry name" value="Aminoacid_DH-like_N_sf"/>
</dbReference>
<dbReference type="InterPro" id="IPR012302">
    <property type="entry name" value="Malic_NAD-bd"/>
</dbReference>
<feature type="domain" description="ACT" evidence="9">
    <location>
        <begin position="12"/>
        <end position="86"/>
    </location>
</feature>
<sequence length="481" mass="51702">MESIPSASYSLTLRVEFPHEAGALGKILTVIGEADGLVGAVDIVRMRQDRTVRDITVNARDSEHGQQVVKVVEELSQVKVINVSDRTFLMHLGGKIEVRSKLQIRTRDDLSMVYTPGVARVCRAIASDPERAFNLTIKRNTVAVVSDGTAVLGLGDIGPRAAMPVMEGKAALFKQFANVDAFPICLDTKDADAIVETVKNLAPAFGGINLEDISAPRCFEVEERLKKELDIPVFHDDQHGTAVVVLAALINSLKIVDKEVEGLHIVVNGVGASGVACAKIIMAAGAKNIVGCDSKGIVHEGRDDLNESKRWFAENTNPEGRTGDLSDAVSGADLFLGLSVPDVLTLEHVESMNQDPVIFAMANPDPEIRPEVAMGKARIIATGRSDYPNQINNVLCFPGIFRGALDVRAHEIDEPMKLSAAEAIAGVIPGEDLSEDYIIPSVFDERVAPAVAEAVAERARETGTARRIQDRAETGLTVTSF</sequence>
<evidence type="ECO:0000259" key="9">
    <source>
        <dbReference type="PROSITE" id="PS51671"/>
    </source>
</evidence>
<accession>A0A6J4R5X3</accession>
<dbReference type="PANTHER" id="PTHR43237:SF4">
    <property type="entry name" value="NADP-DEPENDENT MALIC ENZYME"/>
    <property type="match status" value="1"/>
</dbReference>
<feature type="binding site" evidence="6">
    <location>
        <position position="363"/>
    </location>
    <ligand>
        <name>(S)-malate</name>
        <dbReference type="ChEBI" id="CHEBI:15589"/>
    </ligand>
</feature>
<dbReference type="InterPro" id="IPR036291">
    <property type="entry name" value="NAD(P)-bd_dom_sf"/>
</dbReference>
<dbReference type="CDD" id="cd05311">
    <property type="entry name" value="NAD_bind_2_malic_enz"/>
    <property type="match status" value="1"/>
</dbReference>
<dbReference type="EC" id="1.1.1.40" evidence="10"/>
<dbReference type="PRINTS" id="PR00072">
    <property type="entry name" value="MALOXRDTASE"/>
</dbReference>
<name>A0A6J4R5X3_9ACTN</name>
<feature type="active site" description="Proton donor" evidence="5">
    <location>
        <position position="114"/>
    </location>
</feature>
<dbReference type="GO" id="GO:0046872">
    <property type="term" value="F:metal ion binding"/>
    <property type="evidence" value="ECO:0007669"/>
    <property type="project" value="UniProtKB-KW"/>
</dbReference>
<comment type="similarity">
    <text evidence="2 8">Belongs to the malic enzymes family.</text>
</comment>
<feature type="binding site" evidence="6">
    <location>
        <position position="392"/>
    </location>
    <ligand>
        <name>(S)-malate</name>
        <dbReference type="ChEBI" id="CHEBI:15589"/>
    </ligand>
</feature>
<dbReference type="Gene3D" id="3.40.50.10380">
    <property type="entry name" value="Malic enzyme, N-terminal domain"/>
    <property type="match status" value="1"/>
</dbReference>
<dbReference type="PROSITE" id="PS00331">
    <property type="entry name" value="MALIC_ENZYMES"/>
    <property type="match status" value="1"/>
</dbReference>
<keyword evidence="3 7" id="KW-0479">Metal-binding</keyword>
<dbReference type="SUPFAM" id="SSF51735">
    <property type="entry name" value="NAD(P)-binding Rossmann-fold domains"/>
    <property type="match status" value="1"/>
</dbReference>
<evidence type="ECO:0000256" key="8">
    <source>
        <dbReference type="RuleBase" id="RU003427"/>
    </source>
</evidence>
<dbReference type="InterPro" id="IPR002912">
    <property type="entry name" value="ACT_dom"/>
</dbReference>
<evidence type="ECO:0000256" key="6">
    <source>
        <dbReference type="PIRSR" id="PIRSR000106-2"/>
    </source>
</evidence>
<dbReference type="PROSITE" id="PS51671">
    <property type="entry name" value="ACT"/>
    <property type="match status" value="1"/>
</dbReference>
<dbReference type="Pfam" id="PF00390">
    <property type="entry name" value="malic"/>
    <property type="match status" value="1"/>
</dbReference>
<evidence type="ECO:0000256" key="3">
    <source>
        <dbReference type="ARBA" id="ARBA00022723"/>
    </source>
</evidence>
<dbReference type="InterPro" id="IPR001891">
    <property type="entry name" value="Malic_OxRdtase"/>
</dbReference>
<dbReference type="SMART" id="SM01274">
    <property type="entry name" value="malic"/>
    <property type="match status" value="1"/>
</dbReference>
<reference evidence="10" key="1">
    <citation type="submission" date="2020-02" db="EMBL/GenBank/DDBJ databases">
        <authorList>
            <person name="Meier V. D."/>
        </authorList>
    </citation>
    <scope>NUCLEOTIDE SEQUENCE</scope>
    <source>
        <strain evidence="10">AVDCRST_MAG58</strain>
    </source>
</reference>
<feature type="binding site" evidence="7">
    <location>
        <position position="237"/>
    </location>
    <ligand>
        <name>a divalent metal cation</name>
        <dbReference type="ChEBI" id="CHEBI:60240"/>
    </ligand>
</feature>
<dbReference type="AlphaFoldDB" id="A0A6J4R5X3"/>
<dbReference type="InterPro" id="IPR051674">
    <property type="entry name" value="Malate_Decarboxylase"/>
</dbReference>
<dbReference type="Gene3D" id="3.40.50.720">
    <property type="entry name" value="NAD(P)-binding Rossmann-like Domain"/>
    <property type="match status" value="1"/>
</dbReference>
<feature type="binding site" evidence="7">
    <location>
        <position position="211"/>
    </location>
    <ligand>
        <name>a divalent metal cation</name>
        <dbReference type="ChEBI" id="CHEBI:60240"/>
    </ligand>
</feature>
<dbReference type="SUPFAM" id="SSF53223">
    <property type="entry name" value="Aminoacid dehydrogenase-like, N-terminal domain"/>
    <property type="match status" value="1"/>
</dbReference>
<keyword evidence="4 10" id="KW-0560">Oxidoreductase</keyword>
<dbReference type="InterPro" id="IPR037062">
    <property type="entry name" value="Malic_N_dom_sf"/>
</dbReference>
<dbReference type="FunFam" id="3.40.50.720:FF:000095">
    <property type="entry name" value="NADP-dependent malic enzyme"/>
    <property type="match status" value="1"/>
</dbReference>
<dbReference type="EMBL" id="CADCVF010000069">
    <property type="protein sequence ID" value="CAA9465117.1"/>
    <property type="molecule type" value="Genomic_DNA"/>
</dbReference>
<protein>
    <submittedName>
        <fullName evidence="10">NADP-dependent malic enzyme</fullName>
        <ecNumber evidence="10">1.1.1.40</ecNumber>
    </submittedName>
</protein>
<organism evidence="10">
    <name type="scientific">uncultured Rubrobacteraceae bacterium</name>
    <dbReference type="NCBI Taxonomy" id="349277"/>
    <lineage>
        <taxon>Bacteria</taxon>
        <taxon>Bacillati</taxon>
        <taxon>Actinomycetota</taxon>
        <taxon>Rubrobacteria</taxon>
        <taxon>Rubrobacterales</taxon>
        <taxon>Rubrobacteraceae</taxon>
        <taxon>environmental samples</taxon>
    </lineage>
</organism>
<evidence type="ECO:0000256" key="5">
    <source>
        <dbReference type="PIRSR" id="PIRSR000106-1"/>
    </source>
</evidence>
<dbReference type="InterPro" id="IPR015884">
    <property type="entry name" value="Malic_enzyme_CS"/>
</dbReference>
<evidence type="ECO:0000256" key="2">
    <source>
        <dbReference type="ARBA" id="ARBA00008785"/>
    </source>
</evidence>
<dbReference type="FunFam" id="3.40.50.10380:FF:000003">
    <property type="entry name" value="NADP-dependent malic enzyme"/>
    <property type="match status" value="1"/>
</dbReference>
<evidence type="ECO:0000256" key="1">
    <source>
        <dbReference type="ARBA" id="ARBA00001936"/>
    </source>
</evidence>
<dbReference type="Pfam" id="PF03949">
    <property type="entry name" value="Malic_M"/>
    <property type="match status" value="1"/>
</dbReference>
<feature type="binding site" evidence="7">
    <location>
        <position position="212"/>
    </location>
    <ligand>
        <name>a divalent metal cation</name>
        <dbReference type="ChEBI" id="CHEBI:60240"/>
    </ligand>
</feature>
<comment type="cofactor">
    <cofactor evidence="7">
        <name>Mg(2+)</name>
        <dbReference type="ChEBI" id="CHEBI:18420"/>
    </cofactor>
    <cofactor evidence="7">
        <name>Mn(2+)</name>
        <dbReference type="ChEBI" id="CHEBI:29035"/>
    </cofactor>
    <text evidence="7">Divalent metal cations. Prefers magnesium or manganese.</text>
</comment>
<gene>
    <name evidence="10" type="ORF">AVDCRST_MAG58-3362</name>
</gene>
<comment type="cofactor">
    <cofactor evidence="1">
        <name>Mn(2+)</name>
        <dbReference type="ChEBI" id="CHEBI:29035"/>
    </cofactor>
</comment>
<dbReference type="PANTHER" id="PTHR43237">
    <property type="entry name" value="NADP-DEPENDENT MALIC ENZYME"/>
    <property type="match status" value="1"/>
</dbReference>
<dbReference type="SMART" id="SM00919">
    <property type="entry name" value="Malic_M"/>
    <property type="match status" value="1"/>
</dbReference>
<dbReference type="InterPro" id="IPR045213">
    <property type="entry name" value="Malic_NAD-bd_bact_type"/>
</dbReference>
<feature type="active site" description="Proton acceptor" evidence="5">
    <location>
        <position position="169"/>
    </location>
</feature>
<dbReference type="InterPro" id="IPR012301">
    <property type="entry name" value="Malic_N_dom"/>
</dbReference>
<evidence type="ECO:0000313" key="10">
    <source>
        <dbReference type="EMBL" id="CAA9465117.1"/>
    </source>
</evidence>